<sequence length="46" mass="5654">MNKKEEKYQNNRVLMQKISEFKKNYPDYKHLSYDDIIEVMEDLGDL</sequence>
<reference evidence="1" key="1">
    <citation type="submission" date="2023-03" db="EMBL/GenBank/DDBJ databases">
        <authorList>
            <person name="Cleenwerck I."/>
        </authorList>
    </citation>
    <scope>NUCLEOTIDE SEQUENCE</scope>
    <source>
        <strain evidence="1">LMG 32879</strain>
    </source>
</reference>
<dbReference type="AlphaFoldDB" id="A0AA35UYD8"/>
<gene>
    <name evidence="1" type="ORF">LMG32879_002724</name>
</gene>
<proteinExistence type="predicted"/>
<comment type="caution">
    <text evidence="1">The sequence shown here is derived from an EMBL/GenBank/DDBJ whole genome shotgun (WGS) entry which is preliminary data.</text>
</comment>
<name>A0AA35UYD8_9PROT</name>
<dbReference type="EMBL" id="CATKSH010000025">
    <property type="protein sequence ID" value="CAI9121869.1"/>
    <property type="molecule type" value="Genomic_DNA"/>
</dbReference>
<organism evidence="1 2">
    <name type="scientific">Brytella acorum</name>
    <dbReference type="NCBI Taxonomy" id="2959299"/>
    <lineage>
        <taxon>Bacteria</taxon>
        <taxon>Pseudomonadati</taxon>
        <taxon>Pseudomonadota</taxon>
        <taxon>Alphaproteobacteria</taxon>
        <taxon>Acetobacterales</taxon>
        <taxon>Acetobacteraceae</taxon>
        <taxon>Brytella</taxon>
    </lineage>
</organism>
<dbReference type="RefSeq" id="WP_289843767.1">
    <property type="nucleotide sequence ID" value="NZ_CATKSH010000025.1"/>
</dbReference>
<evidence type="ECO:0000313" key="1">
    <source>
        <dbReference type="EMBL" id="CAI9121869.1"/>
    </source>
</evidence>
<accession>A0AA35UYD8</accession>
<dbReference type="Proteomes" id="UP001176960">
    <property type="component" value="Unassembled WGS sequence"/>
</dbReference>
<protein>
    <submittedName>
        <fullName evidence="1">Uncharacterized protein</fullName>
    </submittedName>
</protein>
<keyword evidence="2" id="KW-1185">Reference proteome</keyword>
<evidence type="ECO:0000313" key="2">
    <source>
        <dbReference type="Proteomes" id="UP001176960"/>
    </source>
</evidence>